<protein>
    <submittedName>
        <fullName evidence="8">DMT family transporter</fullName>
    </submittedName>
</protein>
<proteinExistence type="predicted"/>
<evidence type="ECO:0000256" key="5">
    <source>
        <dbReference type="ARBA" id="ARBA00023136"/>
    </source>
</evidence>
<evidence type="ECO:0000256" key="2">
    <source>
        <dbReference type="ARBA" id="ARBA00022475"/>
    </source>
</evidence>
<feature type="transmembrane region" description="Helical" evidence="6">
    <location>
        <begin position="146"/>
        <end position="165"/>
    </location>
</feature>
<keyword evidence="4 6" id="KW-1133">Transmembrane helix</keyword>
<dbReference type="Pfam" id="PF00892">
    <property type="entry name" value="EamA"/>
    <property type="match status" value="2"/>
</dbReference>
<evidence type="ECO:0000256" key="4">
    <source>
        <dbReference type="ARBA" id="ARBA00022989"/>
    </source>
</evidence>
<dbReference type="EMBL" id="CP054140">
    <property type="protein sequence ID" value="QQG66661.1"/>
    <property type="molecule type" value="Genomic_DNA"/>
</dbReference>
<sequence>MVLAATLVATSFVVGKIITPFLDPAVLTLIRFFLASAFFIPYVGLRYGIRLPDWQALGRYSLISGALVGFFWMMFLSLRITTPLNTSVIFTTVPGISGCYSWFLLRERLGRHRLFALLFAMTGAIWVLCEGDVHKLQALSFNQGDVYFFIACLLMAFYTPLVKLLHRGEPMAVMTLWIMITGCVWLLLFNLPKLPTISWHTVPVVVWLGIGYLALFTTIITFFISQWATLEIGPTRVMAYSYLYPPIIVLIEWALYQTYPDTQTLLGIVIILFAMIIVQKNKSIHLQRVN</sequence>
<dbReference type="InterPro" id="IPR037185">
    <property type="entry name" value="EmrE-like"/>
</dbReference>
<dbReference type="PANTHER" id="PTHR32322:SF18">
    <property type="entry name" value="S-ADENOSYLMETHIONINE_S-ADENOSYLHOMOCYSTEINE TRANSPORTER"/>
    <property type="match status" value="1"/>
</dbReference>
<dbReference type="Proteomes" id="UP000596092">
    <property type="component" value="Chromosome"/>
</dbReference>
<name>A0A7T5VF99_9BACT</name>
<feature type="transmembrane region" description="Helical" evidence="6">
    <location>
        <begin position="114"/>
        <end position="134"/>
    </location>
</feature>
<dbReference type="KEGG" id="dog:HP555_12665"/>
<keyword evidence="9" id="KW-1185">Reference proteome</keyword>
<dbReference type="AlphaFoldDB" id="A0A7T5VF99"/>
<accession>A0A7T5VF99</accession>
<evidence type="ECO:0000256" key="6">
    <source>
        <dbReference type="SAM" id="Phobius"/>
    </source>
</evidence>
<keyword evidence="2" id="KW-1003">Cell membrane</keyword>
<feature type="transmembrane region" description="Helical" evidence="6">
    <location>
        <begin position="237"/>
        <end position="256"/>
    </location>
</feature>
<evidence type="ECO:0000259" key="7">
    <source>
        <dbReference type="Pfam" id="PF00892"/>
    </source>
</evidence>
<evidence type="ECO:0000313" key="8">
    <source>
        <dbReference type="EMBL" id="QQG66661.1"/>
    </source>
</evidence>
<feature type="domain" description="EamA" evidence="7">
    <location>
        <begin position="144"/>
        <end position="278"/>
    </location>
</feature>
<feature type="domain" description="EamA" evidence="7">
    <location>
        <begin position="1"/>
        <end position="128"/>
    </location>
</feature>
<feature type="transmembrane region" description="Helical" evidence="6">
    <location>
        <begin position="262"/>
        <end position="278"/>
    </location>
</feature>
<evidence type="ECO:0000256" key="3">
    <source>
        <dbReference type="ARBA" id="ARBA00022692"/>
    </source>
</evidence>
<organism evidence="8 9">
    <name type="scientific">Desulfobulbus oligotrophicus</name>
    <dbReference type="NCBI Taxonomy" id="1909699"/>
    <lineage>
        <taxon>Bacteria</taxon>
        <taxon>Pseudomonadati</taxon>
        <taxon>Thermodesulfobacteriota</taxon>
        <taxon>Desulfobulbia</taxon>
        <taxon>Desulfobulbales</taxon>
        <taxon>Desulfobulbaceae</taxon>
        <taxon>Desulfobulbus</taxon>
    </lineage>
</organism>
<dbReference type="PANTHER" id="PTHR32322">
    <property type="entry name" value="INNER MEMBRANE TRANSPORTER"/>
    <property type="match status" value="1"/>
</dbReference>
<reference evidence="8 9" key="1">
    <citation type="submission" date="2020-05" db="EMBL/GenBank/DDBJ databases">
        <title>Complete genome of Desulfobulbus oligotrophicus.</title>
        <authorList>
            <person name="Podar M."/>
        </authorList>
    </citation>
    <scope>NUCLEOTIDE SEQUENCE [LARGE SCALE GENOMIC DNA]</scope>
    <source>
        <strain evidence="8 9">Prop6</strain>
    </source>
</reference>
<keyword evidence="5 6" id="KW-0472">Membrane</keyword>
<dbReference type="InterPro" id="IPR000620">
    <property type="entry name" value="EamA_dom"/>
</dbReference>
<feature type="transmembrane region" description="Helical" evidence="6">
    <location>
        <begin position="84"/>
        <end position="105"/>
    </location>
</feature>
<dbReference type="SUPFAM" id="SSF103481">
    <property type="entry name" value="Multidrug resistance efflux transporter EmrE"/>
    <property type="match status" value="2"/>
</dbReference>
<feature type="transmembrane region" description="Helical" evidence="6">
    <location>
        <begin position="25"/>
        <end position="45"/>
    </location>
</feature>
<feature type="transmembrane region" description="Helical" evidence="6">
    <location>
        <begin position="204"/>
        <end position="225"/>
    </location>
</feature>
<evidence type="ECO:0000313" key="9">
    <source>
        <dbReference type="Proteomes" id="UP000596092"/>
    </source>
</evidence>
<comment type="subcellular location">
    <subcellularLocation>
        <location evidence="1">Cell membrane</location>
        <topology evidence="1">Multi-pass membrane protein</topology>
    </subcellularLocation>
</comment>
<gene>
    <name evidence="8" type="ORF">HP555_12665</name>
</gene>
<keyword evidence="3 6" id="KW-0812">Transmembrane</keyword>
<dbReference type="GO" id="GO:0005886">
    <property type="term" value="C:plasma membrane"/>
    <property type="evidence" value="ECO:0007669"/>
    <property type="project" value="UniProtKB-SubCell"/>
</dbReference>
<feature type="transmembrane region" description="Helical" evidence="6">
    <location>
        <begin position="57"/>
        <end position="78"/>
    </location>
</feature>
<dbReference type="InterPro" id="IPR050638">
    <property type="entry name" value="AA-Vitamin_Transporters"/>
</dbReference>
<dbReference type="RefSeq" id="WP_199262944.1">
    <property type="nucleotide sequence ID" value="NZ_CP054140.1"/>
</dbReference>
<feature type="transmembrane region" description="Helical" evidence="6">
    <location>
        <begin position="172"/>
        <end position="192"/>
    </location>
</feature>
<evidence type="ECO:0000256" key="1">
    <source>
        <dbReference type="ARBA" id="ARBA00004651"/>
    </source>
</evidence>